<feature type="transmembrane region" description="Helical" evidence="8">
    <location>
        <begin position="77"/>
        <end position="94"/>
    </location>
</feature>
<feature type="transmembrane region" description="Helical" evidence="8">
    <location>
        <begin position="219"/>
        <end position="237"/>
    </location>
</feature>
<dbReference type="Proteomes" id="UP000005297">
    <property type="component" value="Unassembled WGS sequence"/>
</dbReference>
<comment type="caution">
    <text evidence="9">The sequence shown here is derived from an EMBL/GenBank/DDBJ whole genome shotgun (WGS) entry which is preliminary data.</text>
</comment>
<accession>Q0EXY1</accession>
<feature type="binding site" evidence="7">
    <location>
        <position position="218"/>
    </location>
    <ligand>
        <name>Mg(2+)</name>
        <dbReference type="ChEBI" id="CHEBI:18420"/>
    </ligand>
</feature>
<evidence type="ECO:0000256" key="8">
    <source>
        <dbReference type="SAM" id="Phobius"/>
    </source>
</evidence>
<evidence type="ECO:0000256" key="4">
    <source>
        <dbReference type="ARBA" id="ARBA00022692"/>
    </source>
</evidence>
<dbReference type="GO" id="GO:0005886">
    <property type="term" value="C:plasma membrane"/>
    <property type="evidence" value="ECO:0007669"/>
    <property type="project" value="UniProtKB-SubCell"/>
</dbReference>
<gene>
    <name evidence="9" type="ORF">SPV1_00537</name>
</gene>
<keyword evidence="6 8" id="KW-0472">Membrane</keyword>
<dbReference type="InterPro" id="IPR018480">
    <property type="entry name" value="PNAcMuramoyl-5peptid_Trfase_CS"/>
</dbReference>
<sequence>MTSASQIATTFLLPLVSSVFLTLLVMPAVVRLAERVGAVDHPDERKVHVNVVPRMGGLAFLVSLLLIPFTMLDVSTTTQGFLLGLFIIGFTGMADDIFQISPRLKFLGIIAGCGMFLVMSGTAITDLGNLFGSGHIETGWFAIPLTLIAMVGFVNALNLSDGLDGLAAGITLIASFFLGSFALIIGDDESLMIDVVLFGSMVGFLYFNSHPARIFMGDTGSLILGYVLACLSLMLLQSGRGEVISPISMGILLGLPLSDTIYVMVRRILRGTSPFLPDKTHFHHRLIDLGLPHPGVVGVFYGLIYIYGCMAVLFAGTAEWLQSLVLAGLIATTYLVLMNLERFGFSLSLNADLEDSDSSGKQETSFYYMMTRTLGASIPLMTWVMPLILLPPVLSLSILAGNNLFMITVMVLAVLLYPWREGGRDSAWSLGLLYLLVFAIIFEINRSEYAWVHYYMYVMTALLFCWVVLKLWFKRHARIFLTSGFEILLLLFSWLTPWITGRFNLLSADIQAIFYLVCVEAVVFLLATKVVLRRQPRRNRQLLFSLLLLAGLTLL</sequence>
<evidence type="ECO:0000313" key="9">
    <source>
        <dbReference type="EMBL" id="EAU54071.1"/>
    </source>
</evidence>
<name>Q0EXY1_9PROT</name>
<reference evidence="9 10" key="1">
    <citation type="submission" date="2006-09" db="EMBL/GenBank/DDBJ databases">
        <authorList>
            <person name="Emerson D."/>
            <person name="Ferriera S."/>
            <person name="Johnson J."/>
            <person name="Kravitz S."/>
            <person name="Halpern A."/>
            <person name="Remington K."/>
            <person name="Beeson K."/>
            <person name="Tran B."/>
            <person name="Rogers Y.-H."/>
            <person name="Friedman R."/>
            <person name="Venter J.C."/>
        </authorList>
    </citation>
    <scope>NUCLEOTIDE SEQUENCE [LARGE SCALE GENOMIC DNA]</scope>
    <source>
        <strain evidence="9 10">PV-1</strain>
    </source>
</reference>
<organism evidence="9 10">
    <name type="scientific">Mariprofundus ferrooxydans PV-1</name>
    <dbReference type="NCBI Taxonomy" id="314345"/>
    <lineage>
        <taxon>Bacteria</taxon>
        <taxon>Pseudomonadati</taxon>
        <taxon>Pseudomonadota</taxon>
        <taxon>Candidatius Mariprofundia</taxon>
        <taxon>Mariprofundales</taxon>
        <taxon>Mariprofundaceae</taxon>
        <taxon>Mariprofundus</taxon>
    </lineage>
</organism>
<dbReference type="GO" id="GO:0071555">
    <property type="term" value="P:cell wall organization"/>
    <property type="evidence" value="ECO:0007669"/>
    <property type="project" value="TreeGrafter"/>
</dbReference>
<dbReference type="GO" id="GO:0046872">
    <property type="term" value="F:metal ion binding"/>
    <property type="evidence" value="ECO:0007669"/>
    <property type="project" value="UniProtKB-KW"/>
</dbReference>
<dbReference type="eggNOG" id="COG0472">
    <property type="taxonomic scope" value="Bacteria"/>
</dbReference>
<dbReference type="OrthoDB" id="9803238at2"/>
<keyword evidence="2" id="KW-1003">Cell membrane</keyword>
<dbReference type="InterPro" id="IPR000715">
    <property type="entry name" value="Glycosyl_transferase_4"/>
</dbReference>
<dbReference type="AlphaFoldDB" id="Q0EXY1"/>
<evidence type="ECO:0000256" key="2">
    <source>
        <dbReference type="ARBA" id="ARBA00022475"/>
    </source>
</evidence>
<feature type="transmembrane region" description="Helical" evidence="8">
    <location>
        <begin position="396"/>
        <end position="419"/>
    </location>
</feature>
<dbReference type="GO" id="GO:0016780">
    <property type="term" value="F:phosphotransferase activity, for other substituted phosphate groups"/>
    <property type="evidence" value="ECO:0007669"/>
    <property type="project" value="InterPro"/>
</dbReference>
<evidence type="ECO:0000256" key="6">
    <source>
        <dbReference type="ARBA" id="ARBA00023136"/>
    </source>
</evidence>
<keyword evidence="7" id="KW-0460">Magnesium</keyword>
<evidence type="ECO:0000256" key="7">
    <source>
        <dbReference type="PIRSR" id="PIRSR600715-1"/>
    </source>
</evidence>
<feature type="transmembrane region" description="Helical" evidence="8">
    <location>
        <begin position="51"/>
        <end position="71"/>
    </location>
</feature>
<feature type="transmembrane region" description="Helical" evidence="8">
    <location>
        <begin position="480"/>
        <end position="500"/>
    </location>
</feature>
<dbReference type="GO" id="GO:0044038">
    <property type="term" value="P:cell wall macromolecule biosynthetic process"/>
    <property type="evidence" value="ECO:0007669"/>
    <property type="project" value="TreeGrafter"/>
</dbReference>
<evidence type="ECO:0000313" key="10">
    <source>
        <dbReference type="Proteomes" id="UP000005297"/>
    </source>
</evidence>
<dbReference type="GO" id="GO:0009103">
    <property type="term" value="P:lipopolysaccharide biosynthetic process"/>
    <property type="evidence" value="ECO:0007669"/>
    <property type="project" value="TreeGrafter"/>
</dbReference>
<feature type="transmembrane region" description="Helical" evidence="8">
    <location>
        <begin position="320"/>
        <end position="340"/>
    </location>
</feature>
<dbReference type="RefSeq" id="WP_009850408.1">
    <property type="nucleotide sequence ID" value="NZ_DS022295.1"/>
</dbReference>
<feature type="transmembrane region" description="Helical" evidence="8">
    <location>
        <begin position="286"/>
        <end position="314"/>
    </location>
</feature>
<dbReference type="PROSITE" id="PS01348">
    <property type="entry name" value="MRAY_2"/>
    <property type="match status" value="1"/>
</dbReference>
<protein>
    <submittedName>
        <fullName evidence="9">UDP-N-acetylmuramyl pentapeptide phosphotransferase/UDP-N-acetylglucosamine-1-phosphate transferase-like protein</fullName>
    </submittedName>
</protein>
<keyword evidence="5 8" id="KW-1133">Transmembrane helix</keyword>
<proteinExistence type="predicted"/>
<keyword evidence="3 9" id="KW-0808">Transferase</keyword>
<evidence type="ECO:0000256" key="5">
    <source>
        <dbReference type="ARBA" id="ARBA00022989"/>
    </source>
</evidence>
<keyword evidence="4 8" id="KW-0812">Transmembrane</keyword>
<dbReference type="CDD" id="cd06853">
    <property type="entry name" value="GT_WecA_like"/>
    <property type="match status" value="1"/>
</dbReference>
<dbReference type="Pfam" id="PF00953">
    <property type="entry name" value="Glycos_transf_4"/>
    <property type="match status" value="1"/>
</dbReference>
<keyword evidence="10" id="KW-1185">Reference proteome</keyword>
<dbReference type="InParanoid" id="Q0EXY1"/>
<comment type="cofactor">
    <cofactor evidence="7">
        <name>Mg(2+)</name>
        <dbReference type="ChEBI" id="CHEBI:18420"/>
    </cofactor>
</comment>
<feature type="transmembrane region" description="Helical" evidence="8">
    <location>
        <begin position="243"/>
        <end position="265"/>
    </location>
</feature>
<keyword evidence="7" id="KW-0479">Metal-binding</keyword>
<dbReference type="HOGENOM" id="CLU_023982_7_0_0"/>
<evidence type="ECO:0000256" key="3">
    <source>
        <dbReference type="ARBA" id="ARBA00022679"/>
    </source>
</evidence>
<dbReference type="EMBL" id="AATS01000012">
    <property type="protein sequence ID" value="EAU54071.1"/>
    <property type="molecule type" value="Genomic_DNA"/>
</dbReference>
<feature type="transmembrane region" description="Helical" evidence="8">
    <location>
        <begin position="6"/>
        <end position="30"/>
    </location>
</feature>
<feature type="transmembrane region" description="Helical" evidence="8">
    <location>
        <begin position="426"/>
        <end position="442"/>
    </location>
</feature>
<feature type="transmembrane region" description="Helical" evidence="8">
    <location>
        <begin position="512"/>
        <end position="532"/>
    </location>
</feature>
<feature type="binding site" evidence="7">
    <location>
        <position position="158"/>
    </location>
    <ligand>
        <name>Mg(2+)</name>
        <dbReference type="ChEBI" id="CHEBI:18420"/>
    </ligand>
</feature>
<feature type="transmembrane region" description="Helical" evidence="8">
    <location>
        <begin position="454"/>
        <end position="473"/>
    </location>
</feature>
<feature type="transmembrane region" description="Helical" evidence="8">
    <location>
        <begin position="139"/>
        <end position="159"/>
    </location>
</feature>
<dbReference type="PANTHER" id="PTHR22926">
    <property type="entry name" value="PHOSPHO-N-ACETYLMURAMOYL-PENTAPEPTIDE-TRANSFERASE"/>
    <property type="match status" value="1"/>
</dbReference>
<comment type="subcellular location">
    <subcellularLocation>
        <location evidence="1">Cell membrane</location>
        <topology evidence="1">Multi-pass membrane protein</topology>
    </subcellularLocation>
</comment>
<evidence type="ECO:0000256" key="1">
    <source>
        <dbReference type="ARBA" id="ARBA00004651"/>
    </source>
</evidence>
<dbReference type="PANTHER" id="PTHR22926:SF3">
    <property type="entry name" value="UNDECAPRENYL-PHOSPHATE ALPHA-N-ACETYLGLUCOSAMINYL 1-PHOSPHATE TRANSFERASE"/>
    <property type="match status" value="1"/>
</dbReference>
<feature type="transmembrane region" description="Helical" evidence="8">
    <location>
        <begin position="166"/>
        <end position="185"/>
    </location>
</feature>
<feature type="transmembrane region" description="Helical" evidence="8">
    <location>
        <begin position="106"/>
        <end position="127"/>
    </location>
</feature>